<evidence type="ECO:0000256" key="1">
    <source>
        <dbReference type="SAM" id="SignalP"/>
    </source>
</evidence>
<gene>
    <name evidence="2" type="ORF">CDAR_114761</name>
</gene>
<dbReference type="AlphaFoldDB" id="A0AAV4MGC6"/>
<keyword evidence="3" id="KW-1185">Reference proteome</keyword>
<feature type="signal peptide" evidence="1">
    <location>
        <begin position="1"/>
        <end position="19"/>
    </location>
</feature>
<organism evidence="2 3">
    <name type="scientific">Caerostris darwini</name>
    <dbReference type="NCBI Taxonomy" id="1538125"/>
    <lineage>
        <taxon>Eukaryota</taxon>
        <taxon>Metazoa</taxon>
        <taxon>Ecdysozoa</taxon>
        <taxon>Arthropoda</taxon>
        <taxon>Chelicerata</taxon>
        <taxon>Arachnida</taxon>
        <taxon>Araneae</taxon>
        <taxon>Araneomorphae</taxon>
        <taxon>Entelegynae</taxon>
        <taxon>Araneoidea</taxon>
        <taxon>Araneidae</taxon>
        <taxon>Caerostris</taxon>
    </lineage>
</organism>
<protein>
    <submittedName>
        <fullName evidence="2">Uncharacterized protein</fullName>
    </submittedName>
</protein>
<dbReference type="Proteomes" id="UP001054837">
    <property type="component" value="Unassembled WGS sequence"/>
</dbReference>
<proteinExistence type="predicted"/>
<keyword evidence="1" id="KW-0732">Signal</keyword>
<evidence type="ECO:0000313" key="2">
    <source>
        <dbReference type="EMBL" id="GIX70692.1"/>
    </source>
</evidence>
<accession>A0AAV4MGC6</accession>
<evidence type="ECO:0000313" key="3">
    <source>
        <dbReference type="Proteomes" id="UP001054837"/>
    </source>
</evidence>
<sequence>MSISATAYLSTLILRSMWAFFPHGLQTAKKQLEPLLKRGARDQTTSSITFLNAEGKSTVRSRLRKLTPTTRFTTAKSVSVPRINKSQGVP</sequence>
<reference evidence="2 3" key="1">
    <citation type="submission" date="2021-06" db="EMBL/GenBank/DDBJ databases">
        <title>Caerostris darwini draft genome.</title>
        <authorList>
            <person name="Kono N."/>
            <person name="Arakawa K."/>
        </authorList>
    </citation>
    <scope>NUCLEOTIDE SEQUENCE [LARGE SCALE GENOMIC DNA]</scope>
</reference>
<comment type="caution">
    <text evidence="2">The sequence shown here is derived from an EMBL/GenBank/DDBJ whole genome shotgun (WGS) entry which is preliminary data.</text>
</comment>
<dbReference type="EMBL" id="BPLQ01000391">
    <property type="protein sequence ID" value="GIX70692.1"/>
    <property type="molecule type" value="Genomic_DNA"/>
</dbReference>
<name>A0AAV4MGC6_9ARAC</name>
<feature type="chain" id="PRO_5043528641" evidence="1">
    <location>
        <begin position="20"/>
        <end position="90"/>
    </location>
</feature>